<dbReference type="AlphaFoldDB" id="A0A0F9MSS3"/>
<comment type="caution">
    <text evidence="1">The sequence shown here is derived from an EMBL/GenBank/DDBJ whole genome shotgun (WGS) entry which is preliminary data.</text>
</comment>
<gene>
    <name evidence="1" type="ORF">LCGC14_1053330</name>
</gene>
<organism evidence="1">
    <name type="scientific">marine sediment metagenome</name>
    <dbReference type="NCBI Taxonomy" id="412755"/>
    <lineage>
        <taxon>unclassified sequences</taxon>
        <taxon>metagenomes</taxon>
        <taxon>ecological metagenomes</taxon>
    </lineage>
</organism>
<name>A0A0F9MSS3_9ZZZZ</name>
<sequence length="60" mass="7048">MDELYKNGTKMGRSSFTPALIVAKIDSFFKRMLEAINDELGTDKEKIAHWEENIRKRFNL</sequence>
<dbReference type="EMBL" id="LAZR01004418">
    <property type="protein sequence ID" value="KKN08769.1"/>
    <property type="molecule type" value="Genomic_DNA"/>
</dbReference>
<proteinExistence type="predicted"/>
<accession>A0A0F9MSS3</accession>
<protein>
    <submittedName>
        <fullName evidence="1">Uncharacterized protein</fullName>
    </submittedName>
</protein>
<evidence type="ECO:0000313" key="1">
    <source>
        <dbReference type="EMBL" id="KKN08769.1"/>
    </source>
</evidence>
<reference evidence="1" key="1">
    <citation type="journal article" date="2015" name="Nature">
        <title>Complex archaea that bridge the gap between prokaryotes and eukaryotes.</title>
        <authorList>
            <person name="Spang A."/>
            <person name="Saw J.H."/>
            <person name="Jorgensen S.L."/>
            <person name="Zaremba-Niedzwiedzka K."/>
            <person name="Martijn J."/>
            <person name="Lind A.E."/>
            <person name="van Eijk R."/>
            <person name="Schleper C."/>
            <person name="Guy L."/>
            <person name="Ettema T.J."/>
        </authorList>
    </citation>
    <scope>NUCLEOTIDE SEQUENCE</scope>
</reference>